<gene>
    <name evidence="1" type="ORF">BpHYR1_006594</name>
</gene>
<accession>A0A3M7SF87</accession>
<keyword evidence="2" id="KW-1185">Reference proteome</keyword>
<sequence>MIIIFSLERLFTSAGITCSNYRHFYDLDFNWASTITSWNGKKFIIILDPEEGHFGRNASINKIISFLSFSLEHYS</sequence>
<proteinExistence type="predicted"/>
<dbReference type="AlphaFoldDB" id="A0A3M7SF87"/>
<organism evidence="1 2">
    <name type="scientific">Brachionus plicatilis</name>
    <name type="common">Marine rotifer</name>
    <name type="synonym">Brachionus muelleri</name>
    <dbReference type="NCBI Taxonomy" id="10195"/>
    <lineage>
        <taxon>Eukaryota</taxon>
        <taxon>Metazoa</taxon>
        <taxon>Spiralia</taxon>
        <taxon>Gnathifera</taxon>
        <taxon>Rotifera</taxon>
        <taxon>Eurotatoria</taxon>
        <taxon>Monogononta</taxon>
        <taxon>Pseudotrocha</taxon>
        <taxon>Ploima</taxon>
        <taxon>Brachionidae</taxon>
        <taxon>Brachionus</taxon>
    </lineage>
</organism>
<dbReference type="EMBL" id="REGN01001482">
    <property type="protein sequence ID" value="RNA34441.1"/>
    <property type="molecule type" value="Genomic_DNA"/>
</dbReference>
<comment type="caution">
    <text evidence="1">The sequence shown here is derived from an EMBL/GenBank/DDBJ whole genome shotgun (WGS) entry which is preliminary data.</text>
</comment>
<dbReference type="Proteomes" id="UP000276133">
    <property type="component" value="Unassembled WGS sequence"/>
</dbReference>
<protein>
    <submittedName>
        <fullName evidence="1">Uncharacterized protein</fullName>
    </submittedName>
</protein>
<name>A0A3M7SF87_BRAPC</name>
<evidence type="ECO:0000313" key="1">
    <source>
        <dbReference type="EMBL" id="RNA34441.1"/>
    </source>
</evidence>
<reference evidence="1 2" key="1">
    <citation type="journal article" date="2018" name="Sci. Rep.">
        <title>Genomic signatures of local adaptation to the degree of environmental predictability in rotifers.</title>
        <authorList>
            <person name="Franch-Gras L."/>
            <person name="Hahn C."/>
            <person name="Garcia-Roger E.M."/>
            <person name="Carmona M.J."/>
            <person name="Serra M."/>
            <person name="Gomez A."/>
        </authorList>
    </citation>
    <scope>NUCLEOTIDE SEQUENCE [LARGE SCALE GENOMIC DNA]</scope>
    <source>
        <strain evidence="1">HYR1</strain>
    </source>
</reference>
<evidence type="ECO:0000313" key="2">
    <source>
        <dbReference type="Proteomes" id="UP000276133"/>
    </source>
</evidence>